<organism evidence="1 2">
    <name type="scientific">Streptomyces beijiangensis</name>
    <dbReference type="NCBI Taxonomy" id="163361"/>
    <lineage>
        <taxon>Bacteria</taxon>
        <taxon>Bacillati</taxon>
        <taxon>Actinomycetota</taxon>
        <taxon>Actinomycetes</taxon>
        <taxon>Kitasatosporales</taxon>
        <taxon>Streptomycetaceae</taxon>
        <taxon>Streptomyces</taxon>
    </lineage>
</organism>
<dbReference type="EMBL" id="JAFLRJ010000580">
    <property type="protein sequence ID" value="MBO0517343.1"/>
    <property type="molecule type" value="Genomic_DNA"/>
</dbReference>
<keyword evidence="2" id="KW-1185">Reference proteome</keyword>
<dbReference type="InterPro" id="IPR019546">
    <property type="entry name" value="TAT_signal_bac_arc"/>
</dbReference>
<dbReference type="PROSITE" id="PS51318">
    <property type="entry name" value="TAT"/>
    <property type="match status" value="1"/>
</dbReference>
<protein>
    <submittedName>
        <fullName evidence="1">Twin-arginine translocation signal domain-containing protein</fullName>
    </submittedName>
</protein>
<dbReference type="Proteomes" id="UP000664167">
    <property type="component" value="Unassembled WGS sequence"/>
</dbReference>
<sequence length="40" mass="4007">MSDIRARGGDRRRFLAGSAVALGAAAVSQLPLATASYASA</sequence>
<reference evidence="1" key="1">
    <citation type="submission" date="2021-03" db="EMBL/GenBank/DDBJ databases">
        <title>Streptomyces poriferae sp. nov., a novel marine sponge-derived Actinobacteria species with anti-MRSA activity.</title>
        <authorList>
            <person name="Sandoval-Powers M."/>
            <person name="Kralova S."/>
            <person name="Nguyen G.-S."/>
            <person name="Fawwal D."/>
            <person name="Degnes K."/>
            <person name="Klinkenberg G."/>
            <person name="Sletta H."/>
            <person name="Wentzel A."/>
            <person name="Liles M.R."/>
        </authorList>
    </citation>
    <scope>NUCLEOTIDE SEQUENCE</scope>
    <source>
        <strain evidence="1">DSM 41794</strain>
    </source>
</reference>
<feature type="non-terminal residue" evidence="1">
    <location>
        <position position="40"/>
    </location>
</feature>
<comment type="caution">
    <text evidence="1">The sequence shown here is derived from an EMBL/GenBank/DDBJ whole genome shotgun (WGS) entry which is preliminary data.</text>
</comment>
<dbReference type="InterPro" id="IPR006311">
    <property type="entry name" value="TAT_signal"/>
</dbReference>
<evidence type="ECO:0000313" key="1">
    <source>
        <dbReference type="EMBL" id="MBO0517343.1"/>
    </source>
</evidence>
<dbReference type="AlphaFoldDB" id="A0A939FG59"/>
<dbReference type="RefSeq" id="WP_206969166.1">
    <property type="nucleotide sequence ID" value="NZ_JAFLRJ010000580.1"/>
</dbReference>
<evidence type="ECO:0000313" key="2">
    <source>
        <dbReference type="Proteomes" id="UP000664167"/>
    </source>
</evidence>
<accession>A0A939FG59</accession>
<name>A0A939FG59_9ACTN</name>
<dbReference type="NCBIfam" id="TIGR01409">
    <property type="entry name" value="TAT_signal_seq"/>
    <property type="match status" value="1"/>
</dbReference>
<proteinExistence type="predicted"/>
<gene>
    <name evidence="1" type="ORF">J0695_37120</name>
</gene>